<dbReference type="EMBL" id="BDGX01000008">
    <property type="protein sequence ID" value="GAV47611.1"/>
    <property type="molecule type" value="Genomic_DNA"/>
</dbReference>
<evidence type="ECO:0000313" key="4">
    <source>
        <dbReference type="Proteomes" id="UP000187013"/>
    </source>
</evidence>
<feature type="domain" description="Cytochrome b5 heme-binding" evidence="2">
    <location>
        <begin position="90"/>
        <end position="190"/>
    </location>
</feature>
<dbReference type="eggNOG" id="KOG1110">
    <property type="taxonomic scope" value="Eukaryota"/>
</dbReference>
<reference evidence="3 4" key="1">
    <citation type="submission" date="2016-08" db="EMBL/GenBank/DDBJ databases">
        <title>Draft genome sequence of allopolyploid Zygosaccharomyces rouxii.</title>
        <authorList>
            <person name="Watanabe J."/>
            <person name="Uehara K."/>
            <person name="Mogi Y."/>
            <person name="Tsukioka Y."/>
        </authorList>
    </citation>
    <scope>NUCLEOTIDE SEQUENCE [LARGE SCALE GENOMIC DNA]</scope>
    <source>
        <strain evidence="3 4">NBRC 110957</strain>
    </source>
</reference>
<dbReference type="Pfam" id="PF00173">
    <property type="entry name" value="Cyt-b5"/>
    <property type="match status" value="1"/>
</dbReference>
<evidence type="ECO:0000259" key="2">
    <source>
        <dbReference type="SMART" id="SM01117"/>
    </source>
</evidence>
<dbReference type="SMART" id="SM01117">
    <property type="entry name" value="Cyt-b5"/>
    <property type="match status" value="1"/>
</dbReference>
<dbReference type="InterPro" id="IPR050577">
    <property type="entry name" value="MAPR/NEUFC/NENF-like"/>
</dbReference>
<dbReference type="PANTHER" id="PTHR10281:SF114">
    <property type="entry name" value="AER144CP"/>
    <property type="match status" value="1"/>
</dbReference>
<comment type="similarity">
    <text evidence="1">Belongs to the cytochrome b5 family. MAPR subfamily.</text>
</comment>
<comment type="caution">
    <text evidence="3">The sequence shown here is derived from an EMBL/GenBank/DDBJ whole genome shotgun (WGS) entry which is preliminary data.</text>
</comment>
<dbReference type="GO" id="GO:0016020">
    <property type="term" value="C:membrane"/>
    <property type="evidence" value="ECO:0007669"/>
    <property type="project" value="TreeGrafter"/>
</dbReference>
<dbReference type="InterPro" id="IPR001199">
    <property type="entry name" value="Cyt_B5-like_heme/steroid-bd"/>
</dbReference>
<dbReference type="AlphaFoldDB" id="A0A1Q2ZVX5"/>
<accession>A0A1Q2ZVX5</accession>
<evidence type="ECO:0000313" key="3">
    <source>
        <dbReference type="EMBL" id="GAV47611.1"/>
    </source>
</evidence>
<dbReference type="Gene3D" id="3.10.120.10">
    <property type="entry name" value="Cytochrome b5-like heme/steroid binding domain"/>
    <property type="match status" value="1"/>
</dbReference>
<dbReference type="SUPFAM" id="SSF55856">
    <property type="entry name" value="Cytochrome b5-like heme/steroid binding domain"/>
    <property type="match status" value="1"/>
</dbReference>
<dbReference type="Proteomes" id="UP000187013">
    <property type="component" value="Unassembled WGS sequence"/>
</dbReference>
<dbReference type="InterPro" id="IPR036400">
    <property type="entry name" value="Cyt_B5-like_heme/steroid_sf"/>
</dbReference>
<protein>
    <recommendedName>
        <fullName evidence="2">Cytochrome b5 heme-binding domain-containing protein</fullName>
    </recommendedName>
</protein>
<dbReference type="PANTHER" id="PTHR10281">
    <property type="entry name" value="MEMBRANE-ASSOCIATED PROGESTERONE RECEPTOR COMPONENT-RELATED"/>
    <property type="match status" value="1"/>
</dbReference>
<evidence type="ECO:0000256" key="1">
    <source>
        <dbReference type="ARBA" id="ARBA00038357"/>
    </source>
</evidence>
<proteinExistence type="inferred from homology"/>
<gene>
    <name evidence="3" type="ORF">ZYGR_0H04570</name>
</gene>
<organism evidence="3 4">
    <name type="scientific">Zygosaccharomyces rouxii</name>
    <dbReference type="NCBI Taxonomy" id="4956"/>
    <lineage>
        <taxon>Eukaryota</taxon>
        <taxon>Fungi</taxon>
        <taxon>Dikarya</taxon>
        <taxon>Ascomycota</taxon>
        <taxon>Saccharomycotina</taxon>
        <taxon>Saccharomycetes</taxon>
        <taxon>Saccharomycetales</taxon>
        <taxon>Saccharomycetaceae</taxon>
        <taxon>Zygosaccharomyces</taxon>
    </lineage>
</organism>
<dbReference type="OrthoDB" id="10257697at2759"/>
<dbReference type="OMA" id="YGKWGAY"/>
<sequence>MAVVTDKKTDDLRIIYDSDDEDGGEDIGTTFTTLDIIRMLAGLIIAWCVVSRSFTNHWFYIPGQNSVKKASKVSPEIPTYWSTQELPVSFTLEQLSQYTGQGESGRILLSVKGHVFDVTEGESFYGKWGAYRKFAGTDCSNLFGYHMWDVSALGRKCNHDLSGLSEQEMSRVNSWLEYFKGKYPEVGYLEEDQ</sequence>
<dbReference type="GO" id="GO:0012505">
    <property type="term" value="C:endomembrane system"/>
    <property type="evidence" value="ECO:0007669"/>
    <property type="project" value="TreeGrafter"/>
</dbReference>
<name>A0A1Q2ZVX5_ZYGRO</name>